<dbReference type="AlphaFoldDB" id="A0AAW2ET10"/>
<gene>
    <name evidence="1" type="ORF">PUN28_016021</name>
</gene>
<name>A0AAW2ET10_9HYME</name>
<sequence length="142" mass="16019">MRVLVPLRALRPFFPRAEQCAEKCAIGEKNGPLPLWSSGPLELFCFHLRKGASYRREGAFATSGLDFFSLSYCPAVCHYVSSRLSAYPAFSFIYNWIDLNPLNLKLRALLISSKVADFNLRAGLNFYCQFCIMQSGFASNSR</sequence>
<proteinExistence type="predicted"/>
<dbReference type="Proteomes" id="UP001430953">
    <property type="component" value="Unassembled WGS sequence"/>
</dbReference>
<organism evidence="1 2">
    <name type="scientific">Cardiocondyla obscurior</name>
    <dbReference type="NCBI Taxonomy" id="286306"/>
    <lineage>
        <taxon>Eukaryota</taxon>
        <taxon>Metazoa</taxon>
        <taxon>Ecdysozoa</taxon>
        <taxon>Arthropoda</taxon>
        <taxon>Hexapoda</taxon>
        <taxon>Insecta</taxon>
        <taxon>Pterygota</taxon>
        <taxon>Neoptera</taxon>
        <taxon>Endopterygota</taxon>
        <taxon>Hymenoptera</taxon>
        <taxon>Apocrita</taxon>
        <taxon>Aculeata</taxon>
        <taxon>Formicoidea</taxon>
        <taxon>Formicidae</taxon>
        <taxon>Myrmicinae</taxon>
        <taxon>Cardiocondyla</taxon>
    </lineage>
</organism>
<evidence type="ECO:0000313" key="2">
    <source>
        <dbReference type="Proteomes" id="UP001430953"/>
    </source>
</evidence>
<protein>
    <submittedName>
        <fullName evidence="1">Uncharacterized protein</fullName>
    </submittedName>
</protein>
<dbReference type="EMBL" id="JADYXP020000018">
    <property type="protein sequence ID" value="KAL0106010.1"/>
    <property type="molecule type" value="Genomic_DNA"/>
</dbReference>
<reference evidence="1 2" key="1">
    <citation type="submission" date="2023-03" db="EMBL/GenBank/DDBJ databases">
        <title>High recombination rates correlate with genetic variation in Cardiocondyla obscurior ants.</title>
        <authorList>
            <person name="Errbii M."/>
        </authorList>
    </citation>
    <scope>NUCLEOTIDE SEQUENCE [LARGE SCALE GENOMIC DNA]</scope>
    <source>
        <strain evidence="1">Alpha-2009</strain>
        <tissue evidence="1">Whole body</tissue>
    </source>
</reference>
<evidence type="ECO:0000313" key="1">
    <source>
        <dbReference type="EMBL" id="KAL0106010.1"/>
    </source>
</evidence>
<keyword evidence="2" id="KW-1185">Reference proteome</keyword>
<comment type="caution">
    <text evidence="1">The sequence shown here is derived from an EMBL/GenBank/DDBJ whole genome shotgun (WGS) entry which is preliminary data.</text>
</comment>
<accession>A0AAW2ET10</accession>